<comment type="subcellular location">
    <subcellularLocation>
        <location evidence="1">Mitochondrion outer membrane</location>
        <topology evidence="1">Single-pass membrane protein</topology>
    </subcellularLocation>
</comment>
<feature type="non-terminal residue" evidence="10">
    <location>
        <position position="243"/>
    </location>
</feature>
<evidence type="ECO:0000256" key="7">
    <source>
        <dbReference type="ARBA" id="ARBA00023128"/>
    </source>
</evidence>
<evidence type="ECO:0000256" key="5">
    <source>
        <dbReference type="ARBA" id="ARBA00022803"/>
    </source>
</evidence>
<comment type="similarity">
    <text evidence="9">Belongs to the Tom70 family.</text>
</comment>
<dbReference type="PANTHER" id="PTHR46208:SF1">
    <property type="entry name" value="MITOCHONDRIAL IMPORT RECEPTOR SUBUNIT TOM70"/>
    <property type="match status" value="1"/>
</dbReference>
<dbReference type="SUPFAM" id="SSF48452">
    <property type="entry name" value="TPR-like"/>
    <property type="match status" value="1"/>
</dbReference>
<reference evidence="10" key="1">
    <citation type="journal article" date="2014" name="Front. Microbiol.">
        <title>High frequency of phylogenetically diverse reductive dehalogenase-homologous genes in deep subseafloor sedimentary metagenomes.</title>
        <authorList>
            <person name="Kawai M."/>
            <person name="Futagami T."/>
            <person name="Toyoda A."/>
            <person name="Takaki Y."/>
            <person name="Nishi S."/>
            <person name="Hori S."/>
            <person name="Arai W."/>
            <person name="Tsubouchi T."/>
            <person name="Morono Y."/>
            <person name="Uchiyama I."/>
            <person name="Ito T."/>
            <person name="Fujiyama A."/>
            <person name="Inagaki F."/>
            <person name="Takami H."/>
        </authorList>
    </citation>
    <scope>NUCLEOTIDE SEQUENCE</scope>
    <source>
        <strain evidence="10">Expedition CK06-06</strain>
    </source>
</reference>
<gene>
    <name evidence="10" type="ORF">S01H4_56271</name>
</gene>
<keyword evidence="5" id="KW-0802">TPR repeat</keyword>
<keyword evidence="8" id="KW-0472">Membrane</keyword>
<dbReference type="AlphaFoldDB" id="X1DWK8"/>
<proteinExistence type="inferred from homology"/>
<dbReference type="InterPro" id="IPR011990">
    <property type="entry name" value="TPR-like_helical_dom_sf"/>
</dbReference>
<organism evidence="10">
    <name type="scientific">marine sediment metagenome</name>
    <dbReference type="NCBI Taxonomy" id="412755"/>
    <lineage>
        <taxon>unclassified sequences</taxon>
        <taxon>metagenomes</taxon>
        <taxon>ecological metagenomes</taxon>
    </lineage>
</organism>
<protein>
    <submittedName>
        <fullName evidence="10">Uncharacterized protein</fullName>
    </submittedName>
</protein>
<accession>X1DWK8</accession>
<evidence type="ECO:0000256" key="8">
    <source>
        <dbReference type="ARBA" id="ARBA00023136"/>
    </source>
</evidence>
<evidence type="ECO:0000256" key="9">
    <source>
        <dbReference type="ARBA" id="ARBA00038030"/>
    </source>
</evidence>
<keyword evidence="3" id="KW-0677">Repeat</keyword>
<name>X1DWK8_9ZZZZ</name>
<dbReference type="PANTHER" id="PTHR46208">
    <property type="entry name" value="MITOCHONDRIAL IMPORT RECEPTOR SUBUNIT TOM70"/>
    <property type="match status" value="1"/>
</dbReference>
<dbReference type="InterPro" id="IPR019734">
    <property type="entry name" value="TPR_rpt"/>
</dbReference>
<comment type="caution">
    <text evidence="10">The sequence shown here is derived from an EMBL/GenBank/DDBJ whole genome shotgun (WGS) entry which is preliminary data.</text>
</comment>
<keyword evidence="6" id="KW-1133">Transmembrane helix</keyword>
<dbReference type="Gene3D" id="1.25.40.10">
    <property type="entry name" value="Tetratricopeptide repeat domain"/>
    <property type="match status" value="2"/>
</dbReference>
<feature type="non-terminal residue" evidence="10">
    <location>
        <position position="1"/>
    </location>
</feature>
<dbReference type="EMBL" id="BART01032589">
    <property type="protein sequence ID" value="GAH12575.1"/>
    <property type="molecule type" value="Genomic_DNA"/>
</dbReference>
<evidence type="ECO:0000256" key="2">
    <source>
        <dbReference type="ARBA" id="ARBA00022692"/>
    </source>
</evidence>
<dbReference type="Pfam" id="PF13432">
    <property type="entry name" value="TPR_16"/>
    <property type="match status" value="1"/>
</dbReference>
<dbReference type="PROSITE" id="PS50005">
    <property type="entry name" value="TPR"/>
    <property type="match status" value="1"/>
</dbReference>
<evidence type="ECO:0000313" key="10">
    <source>
        <dbReference type="EMBL" id="GAH12575.1"/>
    </source>
</evidence>
<sequence>QEDISREITEKLKLKLTGEERQRLAKRYTGDTEAYESYLKGRFYWNKRTEEGMRRGLEFFEKAIEIDPSYSLAYAGLADSYNLLSRYSYSFPEEAMPKAIAMAKKALEIDDTLGEAYTSLAFARRYYEYDWDATEKEYKKALKYTPGYATAHHWYGIHLSGLGRHDEALKEIKIAQKLDPLSIIINTNEAWMYYFARQYYRAIEQFKKSLEMDPNFAVTHLRLGRTLLQKGLHDEAIEEFQKA</sequence>
<evidence type="ECO:0000256" key="1">
    <source>
        <dbReference type="ARBA" id="ARBA00004572"/>
    </source>
</evidence>
<keyword evidence="7" id="KW-0496">Mitochondrion</keyword>
<evidence type="ECO:0000256" key="3">
    <source>
        <dbReference type="ARBA" id="ARBA00022737"/>
    </source>
</evidence>
<evidence type="ECO:0000256" key="4">
    <source>
        <dbReference type="ARBA" id="ARBA00022787"/>
    </source>
</evidence>
<keyword evidence="4" id="KW-1000">Mitochondrion outer membrane</keyword>
<evidence type="ECO:0000256" key="6">
    <source>
        <dbReference type="ARBA" id="ARBA00022989"/>
    </source>
</evidence>
<keyword evidence="2" id="KW-0812">Transmembrane</keyword>
<dbReference type="PROSITE" id="PS50293">
    <property type="entry name" value="TPR_REGION"/>
    <property type="match status" value="1"/>
</dbReference>
<dbReference type="GO" id="GO:0005741">
    <property type="term" value="C:mitochondrial outer membrane"/>
    <property type="evidence" value="ECO:0007669"/>
    <property type="project" value="UniProtKB-SubCell"/>
</dbReference>
<dbReference type="Pfam" id="PF14559">
    <property type="entry name" value="TPR_19"/>
    <property type="match status" value="1"/>
</dbReference>